<proteinExistence type="predicted"/>
<gene>
    <name evidence="5" type="ORF">AB0E61_27855</name>
</gene>
<protein>
    <submittedName>
        <fullName evidence="5">GNAT family N-acetyltransferase</fullName>
    </submittedName>
</protein>
<dbReference type="PANTHER" id="PTHR43877">
    <property type="entry name" value="AMINOALKYLPHOSPHONATE N-ACETYLTRANSFERASE-RELATED-RELATED"/>
    <property type="match status" value="1"/>
</dbReference>
<comment type="caution">
    <text evidence="5">The sequence shown here is derived from an EMBL/GenBank/DDBJ whole genome shotgun (WGS) entry which is preliminary data.</text>
</comment>
<dbReference type="InterPro" id="IPR016181">
    <property type="entry name" value="Acyl_CoA_acyltransferase"/>
</dbReference>
<feature type="domain" description="N-acetyltransferase" evidence="4">
    <location>
        <begin position="22"/>
        <end position="180"/>
    </location>
</feature>
<dbReference type="InterPro" id="IPR050832">
    <property type="entry name" value="Bact_Acetyltransf"/>
</dbReference>
<evidence type="ECO:0000259" key="4">
    <source>
        <dbReference type="PROSITE" id="PS51186"/>
    </source>
</evidence>
<dbReference type="Gene3D" id="3.40.630.30">
    <property type="match status" value="1"/>
</dbReference>
<dbReference type="Pfam" id="PF00583">
    <property type="entry name" value="Acetyltransf_1"/>
    <property type="match status" value="1"/>
</dbReference>
<dbReference type="SUPFAM" id="SSF55729">
    <property type="entry name" value="Acyl-CoA N-acyltransferases (Nat)"/>
    <property type="match status" value="1"/>
</dbReference>
<accession>A0ABV2Z7F7</accession>
<evidence type="ECO:0000256" key="3">
    <source>
        <dbReference type="SAM" id="MobiDB-lite"/>
    </source>
</evidence>
<dbReference type="CDD" id="cd04301">
    <property type="entry name" value="NAT_SF"/>
    <property type="match status" value="1"/>
</dbReference>
<evidence type="ECO:0000313" key="6">
    <source>
        <dbReference type="Proteomes" id="UP001550853"/>
    </source>
</evidence>
<dbReference type="PROSITE" id="PS51186">
    <property type="entry name" value="GNAT"/>
    <property type="match status" value="1"/>
</dbReference>
<name>A0ABV2Z7F7_9ACTN</name>
<dbReference type="RefSeq" id="WP_245654973.1">
    <property type="nucleotide sequence ID" value="NZ_JBEZVI010000031.1"/>
</dbReference>
<organism evidence="5 6">
    <name type="scientific">Streptomyces catenulae</name>
    <dbReference type="NCBI Taxonomy" id="66875"/>
    <lineage>
        <taxon>Bacteria</taxon>
        <taxon>Bacillati</taxon>
        <taxon>Actinomycetota</taxon>
        <taxon>Actinomycetes</taxon>
        <taxon>Kitasatosporales</taxon>
        <taxon>Streptomycetaceae</taxon>
        <taxon>Streptomyces</taxon>
    </lineage>
</organism>
<evidence type="ECO:0000256" key="1">
    <source>
        <dbReference type="ARBA" id="ARBA00022679"/>
    </source>
</evidence>
<keyword evidence="6" id="KW-1185">Reference proteome</keyword>
<dbReference type="EMBL" id="JBEZVI010000031">
    <property type="protein sequence ID" value="MEU3713901.1"/>
    <property type="molecule type" value="Genomic_DNA"/>
</dbReference>
<evidence type="ECO:0000313" key="5">
    <source>
        <dbReference type="EMBL" id="MEU3713901.1"/>
    </source>
</evidence>
<feature type="region of interest" description="Disordered" evidence="3">
    <location>
        <begin position="43"/>
        <end position="63"/>
    </location>
</feature>
<feature type="compositionally biased region" description="Basic and acidic residues" evidence="3">
    <location>
        <begin position="44"/>
        <end position="63"/>
    </location>
</feature>
<reference evidence="5 6" key="1">
    <citation type="submission" date="2024-06" db="EMBL/GenBank/DDBJ databases">
        <title>The Natural Products Discovery Center: Release of the First 8490 Sequenced Strains for Exploring Actinobacteria Biosynthetic Diversity.</title>
        <authorList>
            <person name="Kalkreuter E."/>
            <person name="Kautsar S.A."/>
            <person name="Yang D."/>
            <person name="Bader C.D."/>
            <person name="Teijaro C.N."/>
            <person name="Fluegel L."/>
            <person name="Davis C.M."/>
            <person name="Simpson J.R."/>
            <person name="Lauterbach L."/>
            <person name="Steele A.D."/>
            <person name="Gui C."/>
            <person name="Meng S."/>
            <person name="Li G."/>
            <person name="Viehrig K."/>
            <person name="Ye F."/>
            <person name="Su P."/>
            <person name="Kiefer A.F."/>
            <person name="Nichols A."/>
            <person name="Cepeda A.J."/>
            <person name="Yan W."/>
            <person name="Fan B."/>
            <person name="Jiang Y."/>
            <person name="Adhikari A."/>
            <person name="Zheng C.-J."/>
            <person name="Schuster L."/>
            <person name="Cowan T.M."/>
            <person name="Smanski M.J."/>
            <person name="Chevrette M.G."/>
            <person name="De Carvalho L.P.S."/>
            <person name="Shen B."/>
        </authorList>
    </citation>
    <scope>NUCLEOTIDE SEQUENCE [LARGE SCALE GENOMIC DNA]</scope>
    <source>
        <strain evidence="5 6">NPDC033039</strain>
    </source>
</reference>
<dbReference type="Proteomes" id="UP001550853">
    <property type="component" value="Unassembled WGS sequence"/>
</dbReference>
<dbReference type="PANTHER" id="PTHR43877:SF2">
    <property type="entry name" value="AMINOALKYLPHOSPHONATE N-ACETYLTRANSFERASE-RELATED"/>
    <property type="match status" value="1"/>
</dbReference>
<sequence length="185" mass="19292">MSVDGAHPGPIRPTELAGPRAVTIRPGGAADLAPAAALHARARAAYDRARHPGADPDPDAHRAAARRAWDRALAGPDARMLCAERDGTVVGAACHGPAAAPGTVTLHQLQVDPAHWGTGVGHALHAACLRAWRAAGHTAATLDVLWHNRRARTFYTARGWHPDPSRAPAPDATHLTLTLRLGGGL</sequence>
<keyword evidence="2" id="KW-0012">Acyltransferase</keyword>
<dbReference type="InterPro" id="IPR000182">
    <property type="entry name" value="GNAT_dom"/>
</dbReference>
<evidence type="ECO:0000256" key="2">
    <source>
        <dbReference type="ARBA" id="ARBA00023315"/>
    </source>
</evidence>
<keyword evidence="1" id="KW-0808">Transferase</keyword>